<dbReference type="Gene3D" id="3.90.230.10">
    <property type="entry name" value="Creatinase/methionine aminopeptidase superfamily"/>
    <property type="match status" value="1"/>
</dbReference>
<dbReference type="Pfam" id="PF00557">
    <property type="entry name" value="Peptidase_M24"/>
    <property type="match status" value="1"/>
</dbReference>
<dbReference type="EMBL" id="UEYP01000012">
    <property type="protein sequence ID" value="SSC64629.1"/>
    <property type="molecule type" value="Genomic_DNA"/>
</dbReference>
<dbReference type="InterPro" id="IPR029149">
    <property type="entry name" value="Creatin/AminoP/Spt16_N"/>
</dbReference>
<evidence type="ECO:0000259" key="1">
    <source>
        <dbReference type="Pfam" id="PF00557"/>
    </source>
</evidence>
<dbReference type="Gene3D" id="3.40.350.10">
    <property type="entry name" value="Creatinase/prolidase N-terminal domain"/>
    <property type="match status" value="1"/>
</dbReference>
<dbReference type="PANTHER" id="PTHR46112">
    <property type="entry name" value="AMINOPEPTIDASE"/>
    <property type="match status" value="1"/>
</dbReference>
<dbReference type="SUPFAM" id="SSF55920">
    <property type="entry name" value="Creatinase/aminopeptidase"/>
    <property type="match status" value="1"/>
</dbReference>
<name>A0A376A9U5_9HYPH</name>
<dbReference type="CDD" id="cd01066">
    <property type="entry name" value="APP_MetAP"/>
    <property type="match status" value="1"/>
</dbReference>
<feature type="domain" description="Peptidase M24" evidence="1">
    <location>
        <begin position="219"/>
        <end position="419"/>
    </location>
</feature>
<accession>A0A376A9U5</accession>
<proteinExistence type="predicted"/>
<dbReference type="InterPro" id="IPR036005">
    <property type="entry name" value="Creatinase/aminopeptidase-like"/>
</dbReference>
<evidence type="ECO:0000313" key="2">
    <source>
        <dbReference type="EMBL" id="SSC64629.1"/>
    </source>
</evidence>
<reference evidence="3" key="1">
    <citation type="submission" date="2018-07" db="EMBL/GenBank/DDBJ databases">
        <authorList>
            <person name="Peiro R."/>
            <person name="Begona"/>
            <person name="Cbmso G."/>
            <person name="Lopez M."/>
            <person name="Gonzalez S."/>
        </authorList>
    </citation>
    <scope>NUCLEOTIDE SEQUENCE [LARGE SCALE GENOMIC DNA]</scope>
</reference>
<evidence type="ECO:0000313" key="3">
    <source>
        <dbReference type="Proteomes" id="UP000254764"/>
    </source>
</evidence>
<dbReference type="SUPFAM" id="SSF53092">
    <property type="entry name" value="Creatinase/prolidase N-terminal domain"/>
    <property type="match status" value="1"/>
</dbReference>
<protein>
    <recommendedName>
        <fullName evidence="1">Peptidase M24 domain-containing protein</fullName>
    </recommendedName>
</protein>
<gene>
    <name evidence="2" type="ORF">RHIZ70_337</name>
</gene>
<organism evidence="2 3">
    <name type="scientific">Ciceribacter selenitireducens ATCC BAA-1503</name>
    <dbReference type="NCBI Taxonomy" id="1336235"/>
    <lineage>
        <taxon>Bacteria</taxon>
        <taxon>Pseudomonadati</taxon>
        <taxon>Pseudomonadota</taxon>
        <taxon>Alphaproteobacteria</taxon>
        <taxon>Hyphomicrobiales</taxon>
        <taxon>Rhizobiaceae</taxon>
        <taxon>Ciceribacter</taxon>
    </lineage>
</organism>
<keyword evidence="3" id="KW-1185">Reference proteome</keyword>
<dbReference type="PANTHER" id="PTHR46112:SF2">
    <property type="entry name" value="XAA-PRO AMINOPEPTIDASE P-RELATED"/>
    <property type="match status" value="1"/>
</dbReference>
<dbReference type="InterPro" id="IPR050659">
    <property type="entry name" value="Peptidase_M24B"/>
</dbReference>
<sequence length="433" mass="47546">MQSFLPCHPPHSRLVRRGFHGFLHQGKRAGGTLPYVCISRWRAEKGGQGVRRSWRRLSMNLPTSIYPERNILDRAALARLQAAGCRERRTRLSNWLVEVGLDGAVITRPQHLTYFFGLHGWRSSPASGFVGRDGFGLISVGNSLETDVYADETVRFDDSMFATTDEDRERAAIGALDIRLAKTKALGADCAEIAGRTITPIYNQILSMRRRKHPDEVALISAAIAVNEAGYRAIAPHIAPGLLETEVFALFQGAAIVAAGQTMGELGNDFRGGQPGGRPRPVPLVEGDLLPVDAGAVFANYFSDMCRTFAVSGTRAPLQEEAFSRVVHALSIAEDMIRPGVRCGTVFQEISSILNSVRDDWRFDHHLGHGLGLNPVERPFINSGSDDIFEEGCTFALEPGLYGDNLRGGIRLEQNYVIENGALRRLSNLPLDL</sequence>
<dbReference type="InterPro" id="IPR000994">
    <property type="entry name" value="Pept_M24"/>
</dbReference>
<dbReference type="AlphaFoldDB" id="A0A376A9U5"/>
<dbReference type="Proteomes" id="UP000254764">
    <property type="component" value="Unassembled WGS sequence"/>
</dbReference>